<feature type="chain" id="PRO_5012415913" description="Plastocyanin" evidence="1">
    <location>
        <begin position="22"/>
        <end position="284"/>
    </location>
</feature>
<evidence type="ECO:0000256" key="1">
    <source>
        <dbReference type="SAM" id="SignalP"/>
    </source>
</evidence>
<name>A0A1W1UDA5_9DEIO</name>
<dbReference type="AlphaFoldDB" id="A0A1W1UDA5"/>
<evidence type="ECO:0008006" key="4">
    <source>
        <dbReference type="Google" id="ProtNLM"/>
    </source>
</evidence>
<dbReference type="EMBL" id="FWWU01000003">
    <property type="protein sequence ID" value="SMB79002.1"/>
    <property type="molecule type" value="Genomic_DNA"/>
</dbReference>
<accession>A0A1W1UDA5</accession>
<keyword evidence="3" id="KW-1185">Reference proteome</keyword>
<gene>
    <name evidence="2" type="ORF">SAMN00790413_05722</name>
</gene>
<dbReference type="Proteomes" id="UP000192582">
    <property type="component" value="Unassembled WGS sequence"/>
</dbReference>
<sequence length="284" mass="29700">MKEKLLTTLTLALSTAALAHAGHGSAATFTLTGKDAAFTLAGPTSVAPGYTSFAFSNTTEQPFTPVVARLKSSVSDTDVKAALSALMASHGEDMSAIEKIAEFAGGSGGVMPGSTFQFGTNLTPGRYVVFGFGASEDGKALYDLGQYRSFDVTGAASGVKAPQANVKVTLQEYKVVLPATVKAGKQVWQVSNAGQETHHLMLMRIKDGKTMKDVEAFFKAADPSQAGEPPFEDAGGLETISKGRSAFVSFDLAPGEYVVACFLPSAKQHAPHFMLGMMTGLNVK</sequence>
<feature type="signal peptide" evidence="1">
    <location>
        <begin position="1"/>
        <end position="21"/>
    </location>
</feature>
<proteinExistence type="predicted"/>
<reference evidence="2 3" key="1">
    <citation type="submission" date="2017-04" db="EMBL/GenBank/DDBJ databases">
        <authorList>
            <person name="Afonso C.L."/>
            <person name="Miller P.J."/>
            <person name="Scott M.A."/>
            <person name="Spackman E."/>
            <person name="Goraichik I."/>
            <person name="Dimitrov K.M."/>
            <person name="Suarez D.L."/>
            <person name="Swayne D.E."/>
        </authorList>
    </citation>
    <scope>NUCLEOTIDE SEQUENCE [LARGE SCALE GENOMIC DNA]</scope>
    <source>
        <strain evidence="2 3">KR-140</strain>
    </source>
</reference>
<dbReference type="RefSeq" id="WP_084045373.1">
    <property type="nucleotide sequence ID" value="NZ_FWWU01000003.1"/>
</dbReference>
<keyword evidence="1" id="KW-0732">Signal</keyword>
<evidence type="ECO:0000313" key="3">
    <source>
        <dbReference type="Proteomes" id="UP000192582"/>
    </source>
</evidence>
<dbReference type="OrthoDB" id="162678at2"/>
<protein>
    <recommendedName>
        <fullName evidence="4">Plastocyanin</fullName>
    </recommendedName>
</protein>
<organism evidence="2 3">
    <name type="scientific">Deinococcus hopiensis KR-140</name>
    <dbReference type="NCBI Taxonomy" id="695939"/>
    <lineage>
        <taxon>Bacteria</taxon>
        <taxon>Thermotogati</taxon>
        <taxon>Deinococcota</taxon>
        <taxon>Deinococci</taxon>
        <taxon>Deinococcales</taxon>
        <taxon>Deinococcaceae</taxon>
        <taxon>Deinococcus</taxon>
    </lineage>
</organism>
<evidence type="ECO:0000313" key="2">
    <source>
        <dbReference type="EMBL" id="SMB79002.1"/>
    </source>
</evidence>